<dbReference type="InterPro" id="IPR016621">
    <property type="entry name" value="UCP014543"/>
</dbReference>
<protein>
    <submittedName>
        <fullName evidence="1">DUF3783 domain-containing protein</fullName>
    </submittedName>
</protein>
<reference evidence="1" key="2">
    <citation type="submission" date="2021-04" db="EMBL/GenBank/DDBJ databases">
        <authorList>
            <person name="Gilroy R."/>
        </authorList>
    </citation>
    <scope>NUCLEOTIDE SEQUENCE</scope>
    <source>
        <strain evidence="1">ChiGjej6B6-1540</strain>
    </source>
</reference>
<dbReference type="Pfam" id="PF12646">
    <property type="entry name" value="DUF3783"/>
    <property type="match status" value="1"/>
</dbReference>
<gene>
    <name evidence="1" type="ORF">H9868_09970</name>
</gene>
<comment type="caution">
    <text evidence="1">The sequence shown here is derived from an EMBL/GenBank/DDBJ whole genome shotgun (WGS) entry which is preliminary data.</text>
</comment>
<organism evidence="1 2">
    <name type="scientific">Candidatus Flavonifractor merdipullorum</name>
    <dbReference type="NCBI Taxonomy" id="2838590"/>
    <lineage>
        <taxon>Bacteria</taxon>
        <taxon>Bacillati</taxon>
        <taxon>Bacillota</taxon>
        <taxon>Clostridia</taxon>
        <taxon>Eubacteriales</taxon>
        <taxon>Oscillospiraceae</taxon>
        <taxon>Flavonifractor</taxon>
    </lineage>
</organism>
<sequence>MPVSKAIVLYYSTGDQAQAAKARGVFMRYGVRIRPVTAEQLNEAVGSFAGLDVPKPEQAEHAPVEESMMIFINMSTPQLYTVLTALDHAGVPRAVIKSILTADNARWSFYHLYDELKKERAAMEGKLPKA</sequence>
<dbReference type="AlphaFoldDB" id="A0A9D1UQ37"/>
<evidence type="ECO:0000313" key="1">
    <source>
        <dbReference type="EMBL" id="HIW94846.1"/>
    </source>
</evidence>
<accession>A0A9D1UQ37</accession>
<evidence type="ECO:0000313" key="2">
    <source>
        <dbReference type="Proteomes" id="UP000824192"/>
    </source>
</evidence>
<name>A0A9D1UQ37_9FIRM</name>
<reference evidence="1" key="1">
    <citation type="journal article" date="2021" name="PeerJ">
        <title>Extensive microbial diversity within the chicken gut microbiome revealed by metagenomics and culture.</title>
        <authorList>
            <person name="Gilroy R."/>
            <person name="Ravi A."/>
            <person name="Getino M."/>
            <person name="Pursley I."/>
            <person name="Horton D.L."/>
            <person name="Alikhan N.F."/>
            <person name="Baker D."/>
            <person name="Gharbi K."/>
            <person name="Hall N."/>
            <person name="Watson M."/>
            <person name="Adriaenssens E.M."/>
            <person name="Foster-Nyarko E."/>
            <person name="Jarju S."/>
            <person name="Secka A."/>
            <person name="Antonio M."/>
            <person name="Oren A."/>
            <person name="Chaudhuri R.R."/>
            <person name="La Ragione R."/>
            <person name="Hildebrand F."/>
            <person name="Pallen M.J."/>
        </authorList>
    </citation>
    <scope>NUCLEOTIDE SEQUENCE</scope>
    <source>
        <strain evidence="1">ChiGjej6B6-1540</strain>
    </source>
</reference>
<dbReference type="Proteomes" id="UP000824192">
    <property type="component" value="Unassembled WGS sequence"/>
</dbReference>
<dbReference type="EMBL" id="DXGA01000216">
    <property type="protein sequence ID" value="HIW94846.1"/>
    <property type="molecule type" value="Genomic_DNA"/>
</dbReference>
<proteinExistence type="predicted"/>